<gene>
    <name evidence="7 8" type="primary">psaM</name>
</gene>
<dbReference type="HAMAP" id="MF_00828">
    <property type="entry name" value="PSI_PsaM"/>
    <property type="match status" value="1"/>
</dbReference>
<keyword evidence="6 7" id="KW-0472">Membrane</keyword>
<keyword evidence="2 7" id="KW-0812">Transmembrane</keyword>
<feature type="transmembrane region" description="Helical" evidence="7">
    <location>
        <begin position="6"/>
        <end position="25"/>
    </location>
</feature>
<dbReference type="GO" id="GO:0015979">
    <property type="term" value="P:photosynthesis"/>
    <property type="evidence" value="ECO:0007669"/>
    <property type="project" value="UniProtKB-UniRule"/>
</dbReference>
<dbReference type="SUPFAM" id="SSF81548">
    <property type="entry name" value="Subunit XII of photosystem I reaction centre, PsaM"/>
    <property type="match status" value="1"/>
</dbReference>
<reference evidence="8" key="1">
    <citation type="journal article" date="2016" name="Tree Genet. Genomes">
        <title>The plastome sequence of the endemic Amazonian conifer, Retrophyllum piresii (Silba) C.N.Page, reveals different recombination events and plastome isoforms.</title>
        <authorList>
            <person name="Vieira L.N."/>
            <person name="Rogalski"/>
            <person name="Faoro H."/>
            <person name="MFraga H.P.F."/>
            <person name="Dos Anjos K.C."/>
            <person name="Picchi G.F.A."/>
            <person name="Nodari R.O."/>
            <person name="Pedrosa F.O."/>
            <person name="Souza E.M."/>
            <person name="Guerra M.P."/>
        </authorList>
    </citation>
    <scope>NUCLEOTIDE SEQUENCE</scope>
</reference>
<dbReference type="GO" id="GO:0009535">
    <property type="term" value="C:chloroplast thylakoid membrane"/>
    <property type="evidence" value="ECO:0007669"/>
    <property type="project" value="UniProtKB-SubCell"/>
</dbReference>
<geneLocation type="chloroplast" evidence="8"/>
<comment type="similarity">
    <text evidence="7">Belongs to the PsaM family.</text>
</comment>
<evidence type="ECO:0000256" key="2">
    <source>
        <dbReference type="ARBA" id="ARBA00022692"/>
    </source>
</evidence>
<dbReference type="AlphaFoldDB" id="A0A075E5M0"/>
<organism evidence="8">
    <name type="scientific">Retrophyllum piresii</name>
    <dbReference type="NCBI Taxonomy" id="1505646"/>
    <lineage>
        <taxon>Eukaryota</taxon>
        <taxon>Viridiplantae</taxon>
        <taxon>Streptophyta</taxon>
        <taxon>Embryophyta</taxon>
        <taxon>Tracheophyta</taxon>
        <taxon>Spermatophyta</taxon>
        <taxon>Pinopsida</taxon>
        <taxon>Pinidae</taxon>
        <taxon>Conifers II</taxon>
        <taxon>Araucariales</taxon>
        <taxon>Podocarpaceae</taxon>
        <taxon>Retrophyllum</taxon>
    </lineage>
</organism>
<evidence type="ECO:0000313" key="8">
    <source>
        <dbReference type="EMBL" id="AIC07455.1"/>
    </source>
</evidence>
<dbReference type="RefSeq" id="YP_009057715.1">
    <property type="nucleotide sequence ID" value="NC_024827.1"/>
</dbReference>
<accession>A0A075E5M0</accession>
<keyword evidence="8" id="KW-0150">Chloroplast</keyword>
<evidence type="ECO:0000256" key="1">
    <source>
        <dbReference type="ARBA" id="ARBA00022531"/>
    </source>
</evidence>
<keyword evidence="3 7" id="KW-0603">Photosystem I</keyword>
<dbReference type="InterPro" id="IPR010010">
    <property type="entry name" value="PSI_PsaM"/>
</dbReference>
<dbReference type="Pfam" id="PF07465">
    <property type="entry name" value="PsaM"/>
    <property type="match status" value="1"/>
</dbReference>
<sequence length="29" mass="3136">MISEGQIFIALVAAFITVILALRLGKALY</sequence>
<evidence type="ECO:0000256" key="5">
    <source>
        <dbReference type="ARBA" id="ARBA00023078"/>
    </source>
</evidence>
<keyword evidence="8" id="KW-0934">Plastid</keyword>
<evidence type="ECO:0000256" key="4">
    <source>
        <dbReference type="ARBA" id="ARBA00022989"/>
    </source>
</evidence>
<protein>
    <recommendedName>
        <fullName evidence="7">Photosystem I reaction center subunit XII</fullName>
    </recommendedName>
    <alternativeName>
        <fullName evidence="7">PSI-M</fullName>
    </alternativeName>
</protein>
<keyword evidence="5 7" id="KW-0793">Thylakoid</keyword>
<comment type="subcellular location">
    <subcellularLocation>
        <location evidence="7">Plastid</location>
        <location evidence="7">Chloroplast thylakoid membrane</location>
        <topology evidence="7">Single-pass membrane protein</topology>
    </subcellularLocation>
</comment>
<dbReference type="GeneID" id="20355907"/>
<keyword evidence="1 7" id="KW-0602">Photosynthesis</keyword>
<evidence type="ECO:0000256" key="6">
    <source>
        <dbReference type="ARBA" id="ARBA00023136"/>
    </source>
</evidence>
<name>A0A075E5M0_9CONI</name>
<evidence type="ECO:0000256" key="7">
    <source>
        <dbReference type="HAMAP-Rule" id="MF_00828"/>
    </source>
</evidence>
<dbReference type="GO" id="GO:0009522">
    <property type="term" value="C:photosystem I"/>
    <property type="evidence" value="ECO:0007669"/>
    <property type="project" value="UniProtKB-KW"/>
</dbReference>
<evidence type="ECO:0000256" key="3">
    <source>
        <dbReference type="ARBA" id="ARBA00022836"/>
    </source>
</evidence>
<proteinExistence type="inferred from homology"/>
<keyword evidence="4 7" id="KW-1133">Transmembrane helix</keyword>
<dbReference type="EMBL" id="KJ617081">
    <property type="protein sequence ID" value="AIC07455.1"/>
    <property type="molecule type" value="Genomic_DNA"/>
</dbReference>
<dbReference type="InterPro" id="IPR037279">
    <property type="entry name" value="PSI_PsaM_sf"/>
</dbReference>
<dbReference type="NCBIfam" id="TIGR03053">
    <property type="entry name" value="PS_I_psaM"/>
    <property type="match status" value="1"/>
</dbReference>